<protein>
    <submittedName>
        <fullName evidence="2">Capsular polysaccharide biosynthesis protein</fullName>
    </submittedName>
</protein>
<feature type="transmembrane region" description="Helical" evidence="1">
    <location>
        <begin position="307"/>
        <end position="326"/>
    </location>
</feature>
<feature type="transmembrane region" description="Helical" evidence="1">
    <location>
        <begin position="175"/>
        <end position="196"/>
    </location>
</feature>
<reference evidence="2" key="1">
    <citation type="submission" date="2016-11" db="EMBL/GenBank/DDBJ databases">
        <authorList>
            <person name="Jaros S."/>
            <person name="Januszkiewicz K."/>
            <person name="Wedrychowicz H."/>
        </authorList>
    </citation>
    <scope>NUCLEOTIDE SEQUENCE</scope>
    <source>
        <strain evidence="2">ACA-DC 565</strain>
    </source>
</reference>
<dbReference type="Pfam" id="PF14897">
    <property type="entry name" value="EpsG"/>
    <property type="match status" value="1"/>
</dbReference>
<feature type="transmembrane region" description="Helical" evidence="1">
    <location>
        <begin position="106"/>
        <end position="123"/>
    </location>
</feature>
<proteinExistence type="predicted"/>
<feature type="transmembrane region" description="Helical" evidence="1">
    <location>
        <begin position="333"/>
        <end position="356"/>
    </location>
</feature>
<feature type="transmembrane region" description="Helical" evidence="1">
    <location>
        <begin position="283"/>
        <end position="301"/>
    </location>
</feature>
<name>A0A1K2I9N9_9LACO</name>
<feature type="transmembrane region" description="Helical" evidence="1">
    <location>
        <begin position="251"/>
        <end position="271"/>
    </location>
</feature>
<dbReference type="EMBL" id="LT634362">
    <property type="protein sequence ID" value="SFZ89085.1"/>
    <property type="molecule type" value="Genomic_DNA"/>
</dbReference>
<evidence type="ECO:0000313" key="2">
    <source>
        <dbReference type="EMBL" id="SFZ89085.1"/>
    </source>
</evidence>
<accession>A0A1K2I9N9</accession>
<gene>
    <name evidence="2" type="ORF">LREN565_2198</name>
</gene>
<sequence>MIYITIDLIAVFLMFLASLFYSTSNKVLLLNNDKMYVNFSAIIYRFFIIISCSLLVVVSAFRYEVGTDFDSYANRVVNQIASGISNKEILFQAIVKLSVILGSTQWIFIITSVIIVVFLYKAILDQSKIIFLSVFLIVFTTFYNFSLNAIRQAMATAIFLYAIKYISKKQFWPFLFWIIIAAGFHKMALIYIPIYFLRKFKIDKTNKILFVLFLAVLFSVFQNYIRKFVIILASYTQYANYIGSQFDNLSIYIPLSFLILNILITLFIFFSSRYFIFKSNLQILIWIQLIATVFSGISFSFPAGYRIIYLLIPIQIILIPNLISVYKTRTLRIFLILAVVIVYFALFYFFIIYANYNETLPYQINTSFLFN</sequence>
<organism evidence="2">
    <name type="scientific">Loigolactobacillus rennini</name>
    <dbReference type="NCBI Taxonomy" id="238013"/>
    <lineage>
        <taxon>Bacteria</taxon>
        <taxon>Bacillati</taxon>
        <taxon>Bacillota</taxon>
        <taxon>Bacilli</taxon>
        <taxon>Lactobacillales</taxon>
        <taxon>Lactobacillaceae</taxon>
        <taxon>Loigolactobacillus</taxon>
    </lineage>
</organism>
<dbReference type="AlphaFoldDB" id="A0A1K2I9N9"/>
<keyword evidence="1" id="KW-0812">Transmembrane</keyword>
<keyword evidence="1" id="KW-1133">Transmembrane helix</keyword>
<keyword evidence="1" id="KW-0472">Membrane</keyword>
<feature type="transmembrane region" description="Helical" evidence="1">
    <location>
        <begin position="130"/>
        <end position="163"/>
    </location>
</feature>
<evidence type="ECO:0000256" key="1">
    <source>
        <dbReference type="SAM" id="Phobius"/>
    </source>
</evidence>
<feature type="transmembrane region" description="Helical" evidence="1">
    <location>
        <begin position="208"/>
        <end position="225"/>
    </location>
</feature>
<feature type="transmembrane region" description="Helical" evidence="1">
    <location>
        <begin position="6"/>
        <end position="24"/>
    </location>
</feature>
<feature type="transmembrane region" description="Helical" evidence="1">
    <location>
        <begin position="36"/>
        <end position="61"/>
    </location>
</feature>
<dbReference type="InterPro" id="IPR049458">
    <property type="entry name" value="EpsG-like"/>
</dbReference>